<keyword evidence="2" id="KW-0067">ATP-binding</keyword>
<dbReference type="SUPFAM" id="SSF52374">
    <property type="entry name" value="Nucleotidylyl transferase"/>
    <property type="match status" value="1"/>
</dbReference>
<gene>
    <name evidence="4" type="primary">citC_8</name>
    <name evidence="4" type="ORF">SDC9_88651</name>
</gene>
<dbReference type="EC" id="6.2.1.22" evidence="4"/>
<keyword evidence="1" id="KW-0547">Nucleotide-binding</keyword>
<dbReference type="EMBL" id="VSSQ01009563">
    <property type="protein sequence ID" value="MPM41989.1"/>
    <property type="molecule type" value="Genomic_DNA"/>
</dbReference>
<dbReference type="PIRSF" id="PIRSF005751">
    <property type="entry name" value="Acet_citr_lig"/>
    <property type="match status" value="1"/>
</dbReference>
<dbReference type="GO" id="GO:0016829">
    <property type="term" value="F:lyase activity"/>
    <property type="evidence" value="ECO:0007669"/>
    <property type="project" value="UniProtKB-KW"/>
</dbReference>
<proteinExistence type="predicted"/>
<evidence type="ECO:0000259" key="3">
    <source>
        <dbReference type="SMART" id="SM00764"/>
    </source>
</evidence>
<dbReference type="PANTHER" id="PTHR40599">
    <property type="entry name" value="[CITRATE [PRO-3S]-LYASE] LIGASE"/>
    <property type="match status" value="1"/>
</dbReference>
<sequence length="347" mass="39704">MYNLNVEKVNLKNEKNVEEVRSFLKSFNLDLDNDVDYTVVIRQEEDIKATCSKAKSVFKCFAISEDLRGEGVTTTLINALNDKLFEEGMYHSFIFTKPENLEIFQGVGYKEVASVSKVTLLENGVYNIDSYLNKLGKKYDILAEKQRAAMVVNCNPLTLGHLYLIEEAARNCEELLVFVVEENKSLFPFEVRYKLVKEGTSHLSNVKVIEGGEYIISSATFPAYFLRKKDQVLEGYTSLDATIFGKHFGRKFNINKRFIGNEPYCEVTSAYNKALHKVLPKYGIEVTEVYRKEELGLPISASRVRQLIKEDNLGEVQKIVPKVTYDFLLTEEGRVIRERIKLSDSPH</sequence>
<comment type="caution">
    <text evidence="4">The sequence shown here is derived from an EMBL/GenBank/DDBJ whole genome shotgun (WGS) entry which is preliminary data.</text>
</comment>
<dbReference type="SUPFAM" id="SSF55729">
    <property type="entry name" value="Acyl-CoA N-acyltransferases (Nat)"/>
    <property type="match status" value="1"/>
</dbReference>
<dbReference type="InterPro" id="IPR014729">
    <property type="entry name" value="Rossmann-like_a/b/a_fold"/>
</dbReference>
<dbReference type="PANTHER" id="PTHR40599:SF1">
    <property type="entry name" value="[CITRATE [PRO-3S]-LYASE] LIGASE"/>
    <property type="match status" value="1"/>
</dbReference>
<keyword evidence="4" id="KW-0456">Lyase</keyword>
<dbReference type="InterPro" id="IPR013166">
    <property type="entry name" value="Citrate_lyase_ligase_C"/>
</dbReference>
<dbReference type="SMART" id="SM00764">
    <property type="entry name" value="Citrate_ly_lig"/>
    <property type="match status" value="1"/>
</dbReference>
<accession>A0A644ZM32</accession>
<dbReference type="NCBIfam" id="TIGR00124">
    <property type="entry name" value="cit_ly_ligase"/>
    <property type="match status" value="1"/>
</dbReference>
<evidence type="ECO:0000256" key="2">
    <source>
        <dbReference type="ARBA" id="ARBA00022840"/>
    </source>
</evidence>
<dbReference type="GO" id="GO:0005524">
    <property type="term" value="F:ATP binding"/>
    <property type="evidence" value="ECO:0007669"/>
    <property type="project" value="UniProtKB-KW"/>
</dbReference>
<dbReference type="Pfam" id="PF08218">
    <property type="entry name" value="Citrate_ly_lig"/>
    <property type="match status" value="1"/>
</dbReference>
<dbReference type="InterPro" id="IPR005216">
    <property type="entry name" value="Citrate_lyase_ligase"/>
</dbReference>
<dbReference type="NCBIfam" id="TIGR00125">
    <property type="entry name" value="cyt_tran_rel"/>
    <property type="match status" value="1"/>
</dbReference>
<evidence type="ECO:0000313" key="4">
    <source>
        <dbReference type="EMBL" id="MPM41989.1"/>
    </source>
</evidence>
<feature type="domain" description="Citrate lyase ligase C-terminal" evidence="3">
    <location>
        <begin position="147"/>
        <end position="328"/>
    </location>
</feature>
<protein>
    <submittedName>
        <fullName evidence="4">[Citrate [pro-3S]-lyase] ligase</fullName>
        <ecNumber evidence="4">6.2.1.22</ecNumber>
    </submittedName>
</protein>
<dbReference type="AlphaFoldDB" id="A0A644ZM32"/>
<evidence type="ECO:0000256" key="1">
    <source>
        <dbReference type="ARBA" id="ARBA00022741"/>
    </source>
</evidence>
<reference evidence="4" key="1">
    <citation type="submission" date="2019-08" db="EMBL/GenBank/DDBJ databases">
        <authorList>
            <person name="Kucharzyk K."/>
            <person name="Murdoch R.W."/>
            <person name="Higgins S."/>
            <person name="Loffler F."/>
        </authorList>
    </citation>
    <scope>NUCLEOTIDE SEQUENCE</scope>
</reference>
<name>A0A644ZM32_9ZZZZ</name>
<dbReference type="InterPro" id="IPR016181">
    <property type="entry name" value="Acyl_CoA_acyltransferase"/>
</dbReference>
<keyword evidence="4" id="KW-0436">Ligase</keyword>
<dbReference type="GO" id="GO:0008771">
    <property type="term" value="F:[citrate (pro-3S)-lyase] ligase activity"/>
    <property type="evidence" value="ECO:0007669"/>
    <property type="project" value="UniProtKB-EC"/>
</dbReference>
<dbReference type="InterPro" id="IPR004821">
    <property type="entry name" value="Cyt_trans-like"/>
</dbReference>
<organism evidence="4">
    <name type="scientific">bioreactor metagenome</name>
    <dbReference type="NCBI Taxonomy" id="1076179"/>
    <lineage>
        <taxon>unclassified sequences</taxon>
        <taxon>metagenomes</taxon>
        <taxon>ecological metagenomes</taxon>
    </lineage>
</organism>
<dbReference type="Gene3D" id="3.40.50.620">
    <property type="entry name" value="HUPs"/>
    <property type="match status" value="1"/>
</dbReference>